<evidence type="ECO:0000313" key="3">
    <source>
        <dbReference type="Proteomes" id="UP000001933"/>
    </source>
</evidence>
<protein>
    <submittedName>
        <fullName evidence="2">Hypothetical membrane protein</fullName>
    </submittedName>
</protein>
<dbReference type="OrthoDB" id="5689128at2"/>
<evidence type="ECO:0000256" key="1">
    <source>
        <dbReference type="SAM" id="Phobius"/>
    </source>
</evidence>
<dbReference type="InParanoid" id="Q2LQQ8"/>
<dbReference type="AlphaFoldDB" id="Q2LQQ8"/>
<dbReference type="HOGENOM" id="CLU_161968_0_0_7"/>
<evidence type="ECO:0000313" key="2">
    <source>
        <dbReference type="EMBL" id="ABC76419.1"/>
    </source>
</evidence>
<keyword evidence="1" id="KW-0812">Transmembrane</keyword>
<dbReference type="RefSeq" id="WP_011416453.1">
    <property type="nucleotide sequence ID" value="NC_007759.1"/>
</dbReference>
<keyword evidence="3" id="KW-1185">Reference proteome</keyword>
<feature type="transmembrane region" description="Helical" evidence="1">
    <location>
        <begin position="6"/>
        <end position="26"/>
    </location>
</feature>
<dbReference type="KEGG" id="sat:SYN_02307"/>
<dbReference type="EMBL" id="CP000252">
    <property type="protein sequence ID" value="ABC76419.1"/>
    <property type="molecule type" value="Genomic_DNA"/>
</dbReference>
<keyword evidence="1" id="KW-0472">Membrane</keyword>
<dbReference type="eggNOG" id="ENOG5033B6P">
    <property type="taxonomic scope" value="Bacteria"/>
</dbReference>
<dbReference type="Proteomes" id="UP000001933">
    <property type="component" value="Chromosome"/>
</dbReference>
<proteinExistence type="predicted"/>
<keyword evidence="1" id="KW-1133">Transmembrane helix</keyword>
<organism evidence="2 3">
    <name type="scientific">Syntrophus aciditrophicus (strain SB)</name>
    <dbReference type="NCBI Taxonomy" id="56780"/>
    <lineage>
        <taxon>Bacteria</taxon>
        <taxon>Pseudomonadati</taxon>
        <taxon>Thermodesulfobacteriota</taxon>
        <taxon>Syntrophia</taxon>
        <taxon>Syntrophales</taxon>
        <taxon>Syntrophaceae</taxon>
        <taxon>Syntrophus</taxon>
    </lineage>
</organism>
<gene>
    <name evidence="2" type="ORF">SYN_02307</name>
</gene>
<dbReference type="STRING" id="56780.SYN_02307"/>
<name>Q2LQQ8_SYNAS</name>
<accession>Q2LQQ8</accession>
<sequence length="104" mass="11971">MGESWPLFLFLAGLIAAWSMLILGVMRSMLSKCIGDLEDKISGISGLGKDLQRLEREFLEMKATLPLDYVRKEDHMRFELVLNTKLDRLHQDMMTAINAKEKTR</sequence>
<reference evidence="2 3" key="1">
    <citation type="journal article" date="2007" name="Proc. Natl. Acad. Sci. U.S.A.">
        <title>The genome of Syntrophus aciditrophicus: life at the thermodynamic limit of microbial growth.</title>
        <authorList>
            <person name="McInerney M.J."/>
            <person name="Rohlin L."/>
            <person name="Mouttaki H."/>
            <person name="Kim U."/>
            <person name="Krupp R.S."/>
            <person name="Rios-Hernandez L."/>
            <person name="Sieber J."/>
            <person name="Struchtemeyer C.G."/>
            <person name="Bhattacharyya A."/>
            <person name="Campbell J.W."/>
            <person name="Gunsalus R.P."/>
        </authorList>
    </citation>
    <scope>NUCLEOTIDE SEQUENCE [LARGE SCALE GENOMIC DNA]</scope>
    <source>
        <strain evidence="2 3">SB</strain>
    </source>
</reference>